<proteinExistence type="predicted"/>
<dbReference type="OrthoDB" id="2787676at2759"/>
<dbReference type="RefSeq" id="XP_067472870.1">
    <property type="nucleotide sequence ID" value="XM_067629067.1"/>
</dbReference>
<accession>A0A1L9U1U1</accession>
<dbReference type="OMA" id="TSWKQWR"/>
<dbReference type="Proteomes" id="UP000184499">
    <property type="component" value="Unassembled WGS sequence"/>
</dbReference>
<protein>
    <submittedName>
        <fullName evidence="1">Uncharacterized protein</fullName>
    </submittedName>
</protein>
<evidence type="ECO:0000313" key="1">
    <source>
        <dbReference type="EMBL" id="OJJ65619.1"/>
    </source>
</evidence>
<evidence type="ECO:0000313" key="2">
    <source>
        <dbReference type="Proteomes" id="UP000184499"/>
    </source>
</evidence>
<dbReference type="VEuPathDB" id="FungiDB:ASPBRDRAFT_70291"/>
<sequence length="117" mass="13411">MPNKWKKVKDILLQDGYKKLIRPTVPVHKTAFPKTTPELEKMGVRFDYAGTIEEDEKKFHRFQVQVNSGNKIPTSWKQWRQKHKEGTHGNVATIKVPDGGTKEDVQAALDAVDKEID</sequence>
<gene>
    <name evidence="1" type="ORF">ASPBRDRAFT_70291</name>
</gene>
<name>A0A1L9U1U1_ASPBC</name>
<dbReference type="AlphaFoldDB" id="A0A1L9U1U1"/>
<reference evidence="2" key="1">
    <citation type="journal article" date="2017" name="Genome Biol.">
        <title>Comparative genomics reveals high biological diversity and specific adaptations in the industrially and medically important fungal genus Aspergillus.</title>
        <authorList>
            <person name="de Vries R.P."/>
            <person name="Riley R."/>
            <person name="Wiebenga A."/>
            <person name="Aguilar-Osorio G."/>
            <person name="Amillis S."/>
            <person name="Uchima C.A."/>
            <person name="Anderluh G."/>
            <person name="Asadollahi M."/>
            <person name="Askin M."/>
            <person name="Barry K."/>
            <person name="Battaglia E."/>
            <person name="Bayram O."/>
            <person name="Benocci T."/>
            <person name="Braus-Stromeyer S.A."/>
            <person name="Caldana C."/>
            <person name="Canovas D."/>
            <person name="Cerqueira G.C."/>
            <person name="Chen F."/>
            <person name="Chen W."/>
            <person name="Choi C."/>
            <person name="Clum A."/>
            <person name="Dos Santos R.A."/>
            <person name="Damasio A.R."/>
            <person name="Diallinas G."/>
            <person name="Emri T."/>
            <person name="Fekete E."/>
            <person name="Flipphi M."/>
            <person name="Freyberg S."/>
            <person name="Gallo A."/>
            <person name="Gournas C."/>
            <person name="Habgood R."/>
            <person name="Hainaut M."/>
            <person name="Harispe M.L."/>
            <person name="Henrissat B."/>
            <person name="Hilden K.S."/>
            <person name="Hope R."/>
            <person name="Hossain A."/>
            <person name="Karabika E."/>
            <person name="Karaffa L."/>
            <person name="Karanyi Z."/>
            <person name="Krasevec N."/>
            <person name="Kuo A."/>
            <person name="Kusch H."/>
            <person name="LaButti K."/>
            <person name="Lagendijk E.L."/>
            <person name="Lapidus A."/>
            <person name="Levasseur A."/>
            <person name="Lindquist E."/>
            <person name="Lipzen A."/>
            <person name="Logrieco A.F."/>
            <person name="MacCabe A."/>
            <person name="Maekelae M.R."/>
            <person name="Malavazi I."/>
            <person name="Melin P."/>
            <person name="Meyer V."/>
            <person name="Mielnichuk N."/>
            <person name="Miskei M."/>
            <person name="Molnar A.P."/>
            <person name="Mule G."/>
            <person name="Ngan C.Y."/>
            <person name="Orejas M."/>
            <person name="Orosz E."/>
            <person name="Ouedraogo J.P."/>
            <person name="Overkamp K.M."/>
            <person name="Park H.-S."/>
            <person name="Perrone G."/>
            <person name="Piumi F."/>
            <person name="Punt P.J."/>
            <person name="Ram A.F."/>
            <person name="Ramon A."/>
            <person name="Rauscher S."/>
            <person name="Record E."/>
            <person name="Riano-Pachon D.M."/>
            <person name="Robert V."/>
            <person name="Roehrig J."/>
            <person name="Ruller R."/>
            <person name="Salamov A."/>
            <person name="Salih N.S."/>
            <person name="Samson R.A."/>
            <person name="Sandor E."/>
            <person name="Sanguinetti M."/>
            <person name="Schuetze T."/>
            <person name="Sepcic K."/>
            <person name="Shelest E."/>
            <person name="Sherlock G."/>
            <person name="Sophianopoulou V."/>
            <person name="Squina F.M."/>
            <person name="Sun H."/>
            <person name="Susca A."/>
            <person name="Todd R.B."/>
            <person name="Tsang A."/>
            <person name="Unkles S.E."/>
            <person name="van de Wiele N."/>
            <person name="van Rossen-Uffink D."/>
            <person name="Oliveira J.V."/>
            <person name="Vesth T.C."/>
            <person name="Visser J."/>
            <person name="Yu J.-H."/>
            <person name="Zhou M."/>
            <person name="Andersen M.R."/>
            <person name="Archer D.B."/>
            <person name="Baker S.E."/>
            <person name="Benoit I."/>
            <person name="Brakhage A.A."/>
            <person name="Braus G.H."/>
            <person name="Fischer R."/>
            <person name="Frisvad J.C."/>
            <person name="Goldman G.H."/>
            <person name="Houbraken J."/>
            <person name="Oakley B."/>
            <person name="Pocsi I."/>
            <person name="Scazzocchio C."/>
            <person name="Seiboth B."/>
            <person name="vanKuyk P.A."/>
            <person name="Wortman J."/>
            <person name="Dyer P.S."/>
            <person name="Grigoriev I.V."/>
        </authorList>
    </citation>
    <scope>NUCLEOTIDE SEQUENCE [LARGE SCALE GENOMIC DNA]</scope>
    <source>
        <strain evidence="2">CBS 101740 / IMI 381727 / IBT 21946</strain>
    </source>
</reference>
<dbReference type="GeneID" id="93581554"/>
<keyword evidence="2" id="KW-1185">Reference proteome</keyword>
<dbReference type="EMBL" id="KV878716">
    <property type="protein sequence ID" value="OJJ65619.1"/>
    <property type="molecule type" value="Genomic_DNA"/>
</dbReference>
<organism evidence="1 2">
    <name type="scientific">Aspergillus brasiliensis (strain CBS 101740 / IMI 381727 / IBT 21946)</name>
    <dbReference type="NCBI Taxonomy" id="767769"/>
    <lineage>
        <taxon>Eukaryota</taxon>
        <taxon>Fungi</taxon>
        <taxon>Dikarya</taxon>
        <taxon>Ascomycota</taxon>
        <taxon>Pezizomycotina</taxon>
        <taxon>Eurotiomycetes</taxon>
        <taxon>Eurotiomycetidae</taxon>
        <taxon>Eurotiales</taxon>
        <taxon>Aspergillaceae</taxon>
        <taxon>Aspergillus</taxon>
        <taxon>Aspergillus subgen. Circumdati</taxon>
    </lineage>
</organism>